<dbReference type="GO" id="GO:0031293">
    <property type="term" value="P:membrane protein intracellular domain proteolysis"/>
    <property type="evidence" value="ECO:0007669"/>
    <property type="project" value="TreeGrafter"/>
</dbReference>
<feature type="transmembrane region" description="Helical" evidence="8">
    <location>
        <begin position="226"/>
        <end position="246"/>
    </location>
</feature>
<evidence type="ECO:0000256" key="1">
    <source>
        <dbReference type="ARBA" id="ARBA00001947"/>
    </source>
</evidence>
<dbReference type="Pfam" id="PF02163">
    <property type="entry name" value="Peptidase_M50"/>
    <property type="match status" value="1"/>
</dbReference>
<dbReference type="GO" id="GO:0012505">
    <property type="term" value="C:endomembrane system"/>
    <property type="evidence" value="ECO:0007669"/>
    <property type="project" value="UniProtKB-SubCell"/>
</dbReference>
<feature type="transmembrane region" description="Helical" evidence="8">
    <location>
        <begin position="285"/>
        <end position="302"/>
    </location>
</feature>
<dbReference type="PANTHER" id="PTHR13325:SF3">
    <property type="entry name" value="MEMBRANE-BOUND TRANSCRIPTION FACTOR SITE-2 PROTEASE"/>
    <property type="match status" value="1"/>
</dbReference>
<feature type="coiled-coil region" evidence="7">
    <location>
        <begin position="523"/>
        <end position="550"/>
    </location>
</feature>
<comment type="cofactor">
    <cofactor evidence="1">
        <name>Zn(2+)</name>
        <dbReference type="ChEBI" id="CHEBI:29105"/>
    </cofactor>
</comment>
<feature type="transmembrane region" description="Helical" evidence="8">
    <location>
        <begin position="153"/>
        <end position="174"/>
    </location>
</feature>
<dbReference type="AlphaFoldDB" id="A0A5B9QFA6"/>
<reference evidence="10 11" key="1">
    <citation type="submission" date="2019-08" db="EMBL/GenBank/DDBJ databases">
        <title>Deep-cultivation of Planctomycetes and their phenomic and genomic characterization uncovers novel biology.</title>
        <authorList>
            <person name="Wiegand S."/>
            <person name="Jogler M."/>
            <person name="Boedeker C."/>
            <person name="Pinto D."/>
            <person name="Vollmers J."/>
            <person name="Rivas-Marin E."/>
            <person name="Kohn T."/>
            <person name="Peeters S.H."/>
            <person name="Heuer A."/>
            <person name="Rast P."/>
            <person name="Oberbeckmann S."/>
            <person name="Bunk B."/>
            <person name="Jeske O."/>
            <person name="Meyerdierks A."/>
            <person name="Storesund J.E."/>
            <person name="Kallscheuer N."/>
            <person name="Luecker S."/>
            <person name="Lage O.M."/>
            <person name="Pohl T."/>
            <person name="Merkel B.J."/>
            <person name="Hornburger P."/>
            <person name="Mueller R.-W."/>
            <person name="Bruemmer F."/>
            <person name="Labrenz M."/>
            <person name="Spormann A.M."/>
            <person name="Op den Camp H."/>
            <person name="Overmann J."/>
            <person name="Amann R."/>
            <person name="Jetten M.S.M."/>
            <person name="Mascher T."/>
            <person name="Medema M.H."/>
            <person name="Devos D.P."/>
            <person name="Kaster A.-K."/>
            <person name="Ovreas L."/>
            <person name="Rohde M."/>
            <person name="Galperin M.Y."/>
            <person name="Jogler C."/>
        </authorList>
    </citation>
    <scope>NUCLEOTIDE SEQUENCE [LARGE SCALE GENOMIC DNA]</scope>
    <source>
        <strain evidence="10 11">Pr1d</strain>
    </source>
</reference>
<dbReference type="GO" id="GO:0004222">
    <property type="term" value="F:metalloendopeptidase activity"/>
    <property type="evidence" value="ECO:0007669"/>
    <property type="project" value="InterPro"/>
</dbReference>
<evidence type="ECO:0000313" key="10">
    <source>
        <dbReference type="EMBL" id="QEG36340.1"/>
    </source>
</evidence>
<evidence type="ECO:0000256" key="8">
    <source>
        <dbReference type="SAM" id="Phobius"/>
    </source>
</evidence>
<proteinExistence type="inferred from homology"/>
<keyword evidence="11" id="KW-1185">Reference proteome</keyword>
<evidence type="ECO:0000256" key="4">
    <source>
        <dbReference type="ARBA" id="ARBA00022692"/>
    </source>
</evidence>
<evidence type="ECO:0000313" key="11">
    <source>
        <dbReference type="Proteomes" id="UP000323917"/>
    </source>
</evidence>
<sequence>MTQSTPNLAEQLKDVRVGARPELDVSRHVFGGEPAYVVMDPVSFQSHRFSQADYQVFIAIDARLTLGKVFSRLVASGHLDADQEEEFYKFVLSLTQRGLLNLPLSDGGRLFKRFEERRQAKQKGRLMQSLFLRVPLVRPDRFLSRTKFLFKPLFTRGALVVWAACSIVSLLVILSRWDEATSPMASILALGNLPVLWTLLVVLKVIHEFGHAYACKHFGGEVPEMGAYFILFTPCAYVDASTSWGFTSRWQRVIVALAGMYFESIAAMMALAIWVLTPSGTLHDAAYYAVVLSTVVTVAFNANPLMRYDGYYVLSDALGIPNLRAESDKSLRGVATRLLYGVRGKANGGSRKRSLALAAFGVAGAVYKVMLLLGISLVIAQKLPLVGLGVALMYVVQSLRQSGLSLINYLRLSEELEGRRTRAIASTFGIAVAGLVLVFAVPIPGRVVSVGVVTRLDEVTMRAAAPGFVREVFVECGDPVSSDEIICRLDNIDIELEAKQLELQTKATELRWEQDLYANRQTAARTRAVLDDLLEDRETAEQRRAALDIRSARDGVITNCESTQVGAFLKRGDPVATVGAGPWAIRVLLDGEQLVDAALTPEARVRIRFMGSPNKVLEGRVEQVASQGQTKVDREELTHLAGGVIAVDPQSHESANALFEVLIILEHDPEEHLRSGSMAQVFFPGNRTTLLAMLYRRGLQIVNDLRMLG</sequence>
<dbReference type="KEGG" id="bgok:Pr1d_36530"/>
<keyword evidence="5 8" id="KW-1133">Transmembrane helix</keyword>
<dbReference type="GO" id="GO:0005737">
    <property type="term" value="C:cytoplasm"/>
    <property type="evidence" value="ECO:0007669"/>
    <property type="project" value="TreeGrafter"/>
</dbReference>
<gene>
    <name evidence="10" type="ORF">Pr1d_36530</name>
</gene>
<dbReference type="GO" id="GO:0016020">
    <property type="term" value="C:membrane"/>
    <property type="evidence" value="ECO:0007669"/>
    <property type="project" value="InterPro"/>
</dbReference>
<evidence type="ECO:0000256" key="7">
    <source>
        <dbReference type="SAM" id="Coils"/>
    </source>
</evidence>
<keyword evidence="7" id="KW-0175">Coiled coil</keyword>
<dbReference type="CDD" id="cd05709">
    <property type="entry name" value="S2P-M50"/>
    <property type="match status" value="1"/>
</dbReference>
<accession>A0A5B9QFA6</accession>
<dbReference type="PANTHER" id="PTHR13325">
    <property type="entry name" value="PROTEASE M50 MEMBRANE-BOUND TRANSCRIPTION FACTOR SITE 2 PROTEASE"/>
    <property type="match status" value="1"/>
</dbReference>
<dbReference type="InterPro" id="IPR008915">
    <property type="entry name" value="Peptidase_M50"/>
</dbReference>
<protein>
    <submittedName>
        <fullName evidence="10">Peptidase family M50</fullName>
    </submittedName>
</protein>
<comment type="similarity">
    <text evidence="3">Belongs to the peptidase M50B family.</text>
</comment>
<dbReference type="RefSeq" id="WP_148074698.1">
    <property type="nucleotide sequence ID" value="NZ_CP042913.1"/>
</dbReference>
<name>A0A5B9QFA6_9BACT</name>
<keyword evidence="6 8" id="KW-0472">Membrane</keyword>
<feature type="transmembrane region" description="Helical" evidence="8">
    <location>
        <begin position="422"/>
        <end position="443"/>
    </location>
</feature>
<dbReference type="OrthoDB" id="9759690at2"/>
<organism evidence="10 11">
    <name type="scientific">Bythopirellula goksoeyrii</name>
    <dbReference type="NCBI Taxonomy" id="1400387"/>
    <lineage>
        <taxon>Bacteria</taxon>
        <taxon>Pseudomonadati</taxon>
        <taxon>Planctomycetota</taxon>
        <taxon>Planctomycetia</taxon>
        <taxon>Pirellulales</taxon>
        <taxon>Lacipirellulaceae</taxon>
        <taxon>Bythopirellula</taxon>
    </lineage>
</organism>
<dbReference type="EMBL" id="CP042913">
    <property type="protein sequence ID" value="QEG36340.1"/>
    <property type="molecule type" value="Genomic_DNA"/>
</dbReference>
<feature type="domain" description="Peptidase M50" evidence="9">
    <location>
        <begin position="199"/>
        <end position="298"/>
    </location>
</feature>
<evidence type="ECO:0000256" key="6">
    <source>
        <dbReference type="ARBA" id="ARBA00023136"/>
    </source>
</evidence>
<evidence type="ECO:0000256" key="2">
    <source>
        <dbReference type="ARBA" id="ARBA00004127"/>
    </source>
</evidence>
<feature type="transmembrane region" description="Helical" evidence="8">
    <location>
        <begin position="385"/>
        <end position="410"/>
    </location>
</feature>
<comment type="subcellular location">
    <subcellularLocation>
        <location evidence="2">Endomembrane system</location>
        <topology evidence="2">Multi-pass membrane protein</topology>
    </subcellularLocation>
</comment>
<feature type="transmembrane region" description="Helical" evidence="8">
    <location>
        <begin position="355"/>
        <end position="379"/>
    </location>
</feature>
<dbReference type="InterPro" id="IPR001193">
    <property type="entry name" value="MBTPS2"/>
</dbReference>
<evidence type="ECO:0000256" key="5">
    <source>
        <dbReference type="ARBA" id="ARBA00022989"/>
    </source>
</evidence>
<keyword evidence="4 8" id="KW-0812">Transmembrane</keyword>
<feature type="transmembrane region" description="Helical" evidence="8">
    <location>
        <begin position="186"/>
        <end position="206"/>
    </location>
</feature>
<feature type="transmembrane region" description="Helical" evidence="8">
    <location>
        <begin position="253"/>
        <end position="273"/>
    </location>
</feature>
<evidence type="ECO:0000259" key="9">
    <source>
        <dbReference type="Pfam" id="PF02163"/>
    </source>
</evidence>
<dbReference type="Proteomes" id="UP000323917">
    <property type="component" value="Chromosome"/>
</dbReference>
<evidence type="ECO:0000256" key="3">
    <source>
        <dbReference type="ARBA" id="ARBA00007931"/>
    </source>
</evidence>